<evidence type="ECO:0000313" key="4">
    <source>
        <dbReference type="Proteomes" id="UP001451303"/>
    </source>
</evidence>
<dbReference type="EMBL" id="JAVLET010000008">
    <property type="protein sequence ID" value="KAL0467747.1"/>
    <property type="molecule type" value="Genomic_DNA"/>
</dbReference>
<evidence type="ECO:0000256" key="1">
    <source>
        <dbReference type="SAM" id="MobiDB-lite"/>
    </source>
</evidence>
<dbReference type="Proteomes" id="UP001451303">
    <property type="component" value="Unassembled WGS sequence"/>
</dbReference>
<dbReference type="PROSITE" id="PS51257">
    <property type="entry name" value="PROKAR_LIPOPROTEIN"/>
    <property type="match status" value="1"/>
</dbReference>
<feature type="chain" id="PRO_5046853684" description="Secreted protein" evidence="2">
    <location>
        <begin position="29"/>
        <end position="140"/>
    </location>
</feature>
<proteinExistence type="predicted"/>
<feature type="compositionally biased region" description="Polar residues" evidence="1">
    <location>
        <begin position="36"/>
        <end position="47"/>
    </location>
</feature>
<organism evidence="3 4">
    <name type="scientific">Neurospora intermedia</name>
    <dbReference type="NCBI Taxonomy" id="5142"/>
    <lineage>
        <taxon>Eukaryota</taxon>
        <taxon>Fungi</taxon>
        <taxon>Dikarya</taxon>
        <taxon>Ascomycota</taxon>
        <taxon>Pezizomycotina</taxon>
        <taxon>Sordariomycetes</taxon>
        <taxon>Sordariomycetidae</taxon>
        <taxon>Sordariales</taxon>
        <taxon>Sordariaceae</taxon>
        <taxon>Neurospora</taxon>
    </lineage>
</organism>
<protein>
    <recommendedName>
        <fullName evidence="5">Secreted protein</fullName>
    </recommendedName>
</protein>
<gene>
    <name evidence="3" type="ORF">QR685DRAFT_346035</name>
</gene>
<name>A0ABR3D537_NEUIN</name>
<feature type="signal peptide" evidence="2">
    <location>
        <begin position="1"/>
        <end position="28"/>
    </location>
</feature>
<sequence length="140" mass="15961">MRAKQIIFNKFFFFLVFSFGCKAVPTTGQDFDKTDASSVNPPQNSRPCLNRHHGRRPSALPPSSVPRPPLRRHPPPDTDDSTLGRHNRFLWCEVRLIYRLRPAVLRKKARARSQTRGNRAAGYTFISQPPFALRHLAAAL</sequence>
<keyword evidence="4" id="KW-1185">Reference proteome</keyword>
<evidence type="ECO:0000256" key="2">
    <source>
        <dbReference type="SAM" id="SignalP"/>
    </source>
</evidence>
<comment type="caution">
    <text evidence="3">The sequence shown here is derived from an EMBL/GenBank/DDBJ whole genome shotgun (WGS) entry which is preliminary data.</text>
</comment>
<evidence type="ECO:0000313" key="3">
    <source>
        <dbReference type="EMBL" id="KAL0467747.1"/>
    </source>
</evidence>
<keyword evidence="2" id="KW-0732">Signal</keyword>
<feature type="region of interest" description="Disordered" evidence="1">
    <location>
        <begin position="33"/>
        <end position="83"/>
    </location>
</feature>
<reference evidence="3 4" key="1">
    <citation type="submission" date="2023-09" db="EMBL/GenBank/DDBJ databases">
        <title>Multi-omics analysis of a traditional fermented food reveals byproduct-associated fungal strains for waste-to-food upcycling.</title>
        <authorList>
            <consortium name="Lawrence Berkeley National Laboratory"/>
            <person name="Rekdal V.M."/>
            <person name="Villalobos-Escobedo J.M."/>
            <person name="Rodriguez-Valeron N."/>
            <person name="Garcia M.O."/>
            <person name="Vasquez D.P."/>
            <person name="Damayanti I."/>
            <person name="Sorensen P.M."/>
            <person name="Baidoo E.E."/>
            <person name="De Carvalho A.C."/>
            <person name="Riley R."/>
            <person name="Lipzen A."/>
            <person name="He G."/>
            <person name="Yan M."/>
            <person name="Haridas S."/>
            <person name="Daum C."/>
            <person name="Yoshinaga Y."/>
            <person name="Ng V."/>
            <person name="Grigoriev I.V."/>
            <person name="Munk R."/>
            <person name="Nuraida L."/>
            <person name="Wijaya C.H."/>
            <person name="Morales P.-C."/>
            <person name="Keasling J.D."/>
        </authorList>
    </citation>
    <scope>NUCLEOTIDE SEQUENCE [LARGE SCALE GENOMIC DNA]</scope>
    <source>
        <strain evidence="3 4">FGSC 2613</strain>
    </source>
</reference>
<evidence type="ECO:0008006" key="5">
    <source>
        <dbReference type="Google" id="ProtNLM"/>
    </source>
</evidence>
<accession>A0ABR3D537</accession>
<feature type="compositionally biased region" description="Pro residues" evidence="1">
    <location>
        <begin position="59"/>
        <end position="68"/>
    </location>
</feature>